<reference evidence="1 2" key="2">
    <citation type="journal article" date="2021" name="Genomics">
        <title>High-quality reference genome for Clonorchis sinensis.</title>
        <authorList>
            <person name="Young N.D."/>
            <person name="Stroehlein A.J."/>
            <person name="Kinkar L."/>
            <person name="Wang T."/>
            <person name="Sohn W.M."/>
            <person name="Chang B.C.H."/>
            <person name="Kaur P."/>
            <person name="Weisz D."/>
            <person name="Dudchenko O."/>
            <person name="Aiden E.L."/>
            <person name="Korhonen P.K."/>
            <person name="Gasser R.B."/>
        </authorList>
    </citation>
    <scope>NUCLEOTIDE SEQUENCE [LARGE SCALE GENOMIC DNA]</scope>
    <source>
        <strain evidence="1">Cs-k2</strain>
    </source>
</reference>
<accession>A0A3R7FMJ1</accession>
<dbReference type="Pfam" id="PF13540">
    <property type="entry name" value="RCC1_2"/>
    <property type="match status" value="2"/>
</dbReference>
<evidence type="ECO:0000313" key="2">
    <source>
        <dbReference type="Proteomes" id="UP000286415"/>
    </source>
</evidence>
<sequence>MKAIASKLSCAGHCLLPGRPITVPNPWTIAHVACGYKHTLFLNADGEVYSCGGNEFGQLGRSDSPSDFRRITALENHTITDIACGAYHNAAISYTGRLFTWGCNSNGQLGREGDDISVKMIRSLAEHRVVALPAAYSRAGKRKQATADASLFSLSHTFSSPPHLIDNSLLVGPVLRTDDSDRYASVLRATSARHMAPTSSDISKSIFKPRHPVPLAAFNVRTRKIEDAGTVVKLTTPSLPTRFRLRTSSNVGATAAECEAVGIVLSHRAEVSLVDCIPVDSRFCALGGRRGLGSVRTDNGERLLLLCADHRLSLCSNNFLSSRSRPATWCPPTLCRPQTQLDHIAISYGWR</sequence>
<keyword evidence="2" id="KW-1185">Reference proteome</keyword>
<proteinExistence type="predicted"/>
<gene>
    <name evidence="1" type="ORF">CSKR_112235</name>
</gene>
<dbReference type="PANTHER" id="PTHR45982:SF1">
    <property type="entry name" value="REGULATOR OF CHROMOSOME CONDENSATION"/>
    <property type="match status" value="1"/>
</dbReference>
<protein>
    <submittedName>
        <fullName evidence="1">Uncharacterized protein</fullName>
    </submittedName>
</protein>
<dbReference type="EMBL" id="NIRI02000056">
    <property type="protein sequence ID" value="KAG5443773.1"/>
    <property type="molecule type" value="Genomic_DNA"/>
</dbReference>
<dbReference type="GO" id="GO:0005737">
    <property type="term" value="C:cytoplasm"/>
    <property type="evidence" value="ECO:0007669"/>
    <property type="project" value="TreeGrafter"/>
</dbReference>
<dbReference type="SUPFAM" id="SSF50985">
    <property type="entry name" value="RCC1/BLIP-II"/>
    <property type="match status" value="1"/>
</dbReference>
<dbReference type="InterPro" id="IPR009091">
    <property type="entry name" value="RCC1/BLIP-II"/>
</dbReference>
<organism evidence="1 2">
    <name type="scientific">Clonorchis sinensis</name>
    <name type="common">Chinese liver fluke</name>
    <dbReference type="NCBI Taxonomy" id="79923"/>
    <lineage>
        <taxon>Eukaryota</taxon>
        <taxon>Metazoa</taxon>
        <taxon>Spiralia</taxon>
        <taxon>Lophotrochozoa</taxon>
        <taxon>Platyhelminthes</taxon>
        <taxon>Trematoda</taxon>
        <taxon>Digenea</taxon>
        <taxon>Opisthorchiida</taxon>
        <taxon>Opisthorchiata</taxon>
        <taxon>Opisthorchiidae</taxon>
        <taxon>Clonorchis</taxon>
    </lineage>
</organism>
<dbReference type="Proteomes" id="UP000286415">
    <property type="component" value="Unassembled WGS sequence"/>
</dbReference>
<dbReference type="InterPro" id="IPR051553">
    <property type="entry name" value="Ran_GTPase-activating"/>
</dbReference>
<dbReference type="STRING" id="79923.A0A3R7FMJ1"/>
<evidence type="ECO:0000313" key="1">
    <source>
        <dbReference type="EMBL" id="KAG5443773.1"/>
    </source>
</evidence>
<dbReference type="InParanoid" id="A0A3R7FMJ1"/>
<name>A0A3R7FMJ1_CLOSI</name>
<comment type="caution">
    <text evidence="1">The sequence shown here is derived from an EMBL/GenBank/DDBJ whole genome shotgun (WGS) entry which is preliminary data.</text>
</comment>
<dbReference type="PROSITE" id="PS00626">
    <property type="entry name" value="RCC1_2"/>
    <property type="match status" value="1"/>
</dbReference>
<dbReference type="Gene3D" id="2.130.10.30">
    <property type="entry name" value="Regulator of chromosome condensation 1/beta-lactamase-inhibitor protein II"/>
    <property type="match status" value="1"/>
</dbReference>
<dbReference type="PRINTS" id="PR00633">
    <property type="entry name" value="RCCNDNSATION"/>
</dbReference>
<dbReference type="AlphaFoldDB" id="A0A3R7FMJ1"/>
<reference evidence="1 2" key="1">
    <citation type="journal article" date="2018" name="Biotechnol. Adv.">
        <title>Improved genomic resources and new bioinformatic workflow for the carcinogenic parasite Clonorchis sinensis: Biotechnological implications.</title>
        <authorList>
            <person name="Wang D."/>
            <person name="Korhonen P.K."/>
            <person name="Gasser R.B."/>
            <person name="Young N.D."/>
        </authorList>
    </citation>
    <scope>NUCLEOTIDE SEQUENCE [LARGE SCALE GENOMIC DNA]</scope>
    <source>
        <strain evidence="1">Cs-k2</strain>
    </source>
</reference>
<dbReference type="PROSITE" id="PS50012">
    <property type="entry name" value="RCC1_3"/>
    <property type="match status" value="1"/>
</dbReference>
<dbReference type="InterPro" id="IPR000408">
    <property type="entry name" value="Reg_chr_condens"/>
</dbReference>
<dbReference type="OrthoDB" id="8068875at2759"/>
<dbReference type="PANTHER" id="PTHR45982">
    <property type="entry name" value="REGULATOR OF CHROMOSOME CONDENSATION"/>
    <property type="match status" value="1"/>
</dbReference>
<dbReference type="GO" id="GO:0005085">
    <property type="term" value="F:guanyl-nucleotide exchange factor activity"/>
    <property type="evidence" value="ECO:0007669"/>
    <property type="project" value="TreeGrafter"/>
</dbReference>